<organism evidence="1 2">
    <name type="scientific">Azotobacter chroococcum</name>
    <dbReference type="NCBI Taxonomy" id="353"/>
    <lineage>
        <taxon>Bacteria</taxon>
        <taxon>Pseudomonadati</taxon>
        <taxon>Pseudomonadota</taxon>
        <taxon>Gammaproteobacteria</taxon>
        <taxon>Pseudomonadales</taxon>
        <taxon>Pseudomonadaceae</taxon>
        <taxon>Azotobacter</taxon>
    </lineage>
</organism>
<evidence type="ECO:0000313" key="2">
    <source>
        <dbReference type="Proteomes" id="UP000295169"/>
    </source>
</evidence>
<name>A0A4R1PS30_9GAMM</name>
<dbReference type="InterPro" id="IPR014859">
    <property type="entry name" value="Phage_TAC_4"/>
</dbReference>
<evidence type="ECO:0000313" key="1">
    <source>
        <dbReference type="EMBL" id="TCL26813.1"/>
    </source>
</evidence>
<comment type="caution">
    <text evidence="1">The sequence shown here is derived from an EMBL/GenBank/DDBJ whole genome shotgun (WGS) entry which is preliminary data.</text>
</comment>
<dbReference type="Pfam" id="PF08748">
    <property type="entry name" value="Phage_TAC_4"/>
    <property type="match status" value="1"/>
</dbReference>
<dbReference type="EMBL" id="SMMU01000029">
    <property type="protein sequence ID" value="TCL26813.1"/>
    <property type="molecule type" value="Genomic_DNA"/>
</dbReference>
<protein>
    <submittedName>
        <fullName evidence="1">Tail assembly chaperone</fullName>
    </submittedName>
</protein>
<dbReference type="AlphaFoldDB" id="A0A4R1PS30"/>
<proteinExistence type="predicted"/>
<dbReference type="RefSeq" id="WP_131299074.1">
    <property type="nucleotide sequence ID" value="NZ_JBHLST010000024.1"/>
</dbReference>
<accession>A0A4R1PS30</accession>
<sequence>MAVKFKLVPAPTFKAKVSIPVHGGEAVQVEFEFKHRTRDEMAKWLEGSSGRSDVDSLLDVLAGWELDDPFGKGSVELLVQNYCGAAPAIVARYVDELIQARRGN</sequence>
<gene>
    <name evidence="1" type="ORF">EV691_12918</name>
</gene>
<reference evidence="1 2" key="1">
    <citation type="submission" date="2019-03" db="EMBL/GenBank/DDBJ databases">
        <title>Genomic Encyclopedia of Type Strains, Phase IV (KMG-IV): sequencing the most valuable type-strain genomes for metagenomic binning, comparative biology and taxonomic classification.</title>
        <authorList>
            <person name="Goeker M."/>
        </authorList>
    </citation>
    <scope>NUCLEOTIDE SEQUENCE [LARGE SCALE GENOMIC DNA]</scope>
    <source>
        <strain evidence="1 2">DSM 2286</strain>
    </source>
</reference>
<dbReference type="Proteomes" id="UP000295169">
    <property type="component" value="Unassembled WGS sequence"/>
</dbReference>